<evidence type="ECO:0000313" key="2">
    <source>
        <dbReference type="Proteomes" id="UP000619238"/>
    </source>
</evidence>
<dbReference type="Proteomes" id="UP000619238">
    <property type="component" value="Unassembled WGS sequence"/>
</dbReference>
<name>A0ABR7QAQ4_9FLAO</name>
<accession>A0ABR7QAQ4</accession>
<gene>
    <name evidence="1" type="ORF">H2O64_13315</name>
</gene>
<dbReference type="EMBL" id="JACGWS010000007">
    <property type="protein sequence ID" value="MBC8755651.1"/>
    <property type="molecule type" value="Genomic_DNA"/>
</dbReference>
<proteinExistence type="predicted"/>
<evidence type="ECO:0000313" key="1">
    <source>
        <dbReference type="EMBL" id="MBC8755651.1"/>
    </source>
</evidence>
<organism evidence="1 2">
    <name type="scientific">Kordia aestuariivivens</name>
    <dbReference type="NCBI Taxonomy" id="2759037"/>
    <lineage>
        <taxon>Bacteria</taxon>
        <taxon>Pseudomonadati</taxon>
        <taxon>Bacteroidota</taxon>
        <taxon>Flavobacteriia</taxon>
        <taxon>Flavobacteriales</taxon>
        <taxon>Flavobacteriaceae</taxon>
        <taxon>Kordia</taxon>
    </lineage>
</organism>
<sequence length="50" mass="5622">MKKQKIKALKLNKKSISIIDTNVSDIKGGRTYDCGASWITRCNASHCYCE</sequence>
<protein>
    <recommendedName>
        <fullName evidence="3">Natural product</fullName>
    </recommendedName>
</protein>
<reference evidence="1 2" key="1">
    <citation type="submission" date="2020-07" db="EMBL/GenBank/DDBJ databases">
        <title>Description of Kordia aestuariivivens sp. nov., isolated from a tidal flat.</title>
        <authorList>
            <person name="Park S."/>
            <person name="Yoon J.-H."/>
        </authorList>
    </citation>
    <scope>NUCLEOTIDE SEQUENCE [LARGE SCALE GENOMIC DNA]</scope>
    <source>
        <strain evidence="1 2">YSTF-M3</strain>
    </source>
</reference>
<dbReference type="RefSeq" id="WP_187562695.1">
    <property type="nucleotide sequence ID" value="NZ_JACGWS010000007.1"/>
</dbReference>
<keyword evidence="2" id="KW-1185">Reference proteome</keyword>
<comment type="caution">
    <text evidence="1">The sequence shown here is derived from an EMBL/GenBank/DDBJ whole genome shotgun (WGS) entry which is preliminary data.</text>
</comment>
<evidence type="ECO:0008006" key="3">
    <source>
        <dbReference type="Google" id="ProtNLM"/>
    </source>
</evidence>